<sequence>MYMRIVGMMKSVPINMNSWLSGGADAAQMVTERGTTYG</sequence>
<dbReference type="Proteomes" id="UP000246073">
    <property type="component" value="Unassembled WGS sequence"/>
</dbReference>
<accession>A0A2P9HF07</accession>
<gene>
    <name evidence="1" type="ORF">OHAE_5290</name>
</gene>
<protein>
    <submittedName>
        <fullName evidence="1">Uncharacterized protein</fullName>
    </submittedName>
</protein>
<dbReference type="AlphaFoldDB" id="A0A2P9HF07"/>
<name>A0A2P9HF07_9HYPH</name>
<proteinExistence type="predicted"/>
<evidence type="ECO:0000313" key="1">
    <source>
        <dbReference type="EMBL" id="SPL62683.1"/>
    </source>
</evidence>
<organism evidence="1 2">
    <name type="scientific">Ochrobactrum soli</name>
    <dbReference type="NCBI Taxonomy" id="2448455"/>
    <lineage>
        <taxon>Bacteria</taxon>
        <taxon>Pseudomonadati</taxon>
        <taxon>Pseudomonadota</taxon>
        <taxon>Alphaproteobacteria</taxon>
        <taxon>Hyphomicrobiales</taxon>
        <taxon>Brucellaceae</taxon>
        <taxon>Brucella/Ochrobactrum group</taxon>
        <taxon>Ochrobactrum</taxon>
    </lineage>
</organism>
<dbReference type="EMBL" id="OOFM01000003">
    <property type="protein sequence ID" value="SPL62683.1"/>
    <property type="molecule type" value="Genomic_DNA"/>
</dbReference>
<evidence type="ECO:0000313" key="2">
    <source>
        <dbReference type="Proteomes" id="UP000246073"/>
    </source>
</evidence>
<reference evidence="2" key="1">
    <citation type="submission" date="2017-12" db="EMBL/GenBank/DDBJ databases">
        <authorList>
            <person name="Diaz M."/>
        </authorList>
    </citation>
    <scope>NUCLEOTIDE SEQUENCE [LARGE SCALE GENOMIC DNA]</scope>
    <source>
        <strain evidence="2">FI11154</strain>
    </source>
</reference>